<dbReference type="AlphaFoldDB" id="A0A563EUX4"/>
<dbReference type="InterPro" id="IPR023286">
    <property type="entry name" value="ABATE_dom_sf"/>
</dbReference>
<dbReference type="Gene3D" id="1.10.3300.10">
    <property type="entry name" value="Jann2411-like domain"/>
    <property type="match status" value="1"/>
</dbReference>
<comment type="caution">
    <text evidence="1">The sequence shown here is derived from an EMBL/GenBank/DDBJ whole genome shotgun (WGS) entry which is preliminary data.</text>
</comment>
<dbReference type="EMBL" id="VOBR01000008">
    <property type="protein sequence ID" value="TWP51392.1"/>
    <property type="molecule type" value="Genomic_DNA"/>
</dbReference>
<gene>
    <name evidence="1" type="ORF">FKR81_14305</name>
</gene>
<keyword evidence="2" id="KW-1185">Reference proteome</keyword>
<accession>A0A563EUX4</accession>
<evidence type="ECO:0000313" key="2">
    <source>
        <dbReference type="Proteomes" id="UP000316639"/>
    </source>
</evidence>
<proteinExistence type="predicted"/>
<protein>
    <recommendedName>
        <fullName evidence="3">CGNR zinc finger domain-containing protein</fullName>
    </recommendedName>
</protein>
<reference evidence="1 2" key="1">
    <citation type="submission" date="2019-07" db="EMBL/GenBank/DDBJ databases">
        <title>Lentzea xizangensis sp. nov., isolated from Qinghai-Tibetan Plateau Soils.</title>
        <authorList>
            <person name="Huang J."/>
        </authorList>
    </citation>
    <scope>NUCLEOTIDE SEQUENCE [LARGE SCALE GENOMIC DNA]</scope>
    <source>
        <strain evidence="1 2">FXJ1.1311</strain>
    </source>
</reference>
<name>A0A563EUX4_9PSEU</name>
<evidence type="ECO:0008006" key="3">
    <source>
        <dbReference type="Google" id="ProtNLM"/>
    </source>
</evidence>
<dbReference type="RefSeq" id="WP_146352072.1">
    <property type="nucleotide sequence ID" value="NZ_VOBR01000008.1"/>
</dbReference>
<dbReference type="SUPFAM" id="SSF160904">
    <property type="entry name" value="Jann2411-like"/>
    <property type="match status" value="1"/>
</dbReference>
<dbReference type="OrthoDB" id="3632145at2"/>
<evidence type="ECO:0000313" key="1">
    <source>
        <dbReference type="EMBL" id="TWP51392.1"/>
    </source>
</evidence>
<dbReference type="Proteomes" id="UP000316639">
    <property type="component" value="Unassembled WGS sequence"/>
</dbReference>
<organism evidence="1 2">
    <name type="scientific">Lentzea tibetensis</name>
    <dbReference type="NCBI Taxonomy" id="2591470"/>
    <lineage>
        <taxon>Bacteria</taxon>
        <taxon>Bacillati</taxon>
        <taxon>Actinomycetota</taxon>
        <taxon>Actinomycetes</taxon>
        <taxon>Pseudonocardiales</taxon>
        <taxon>Pseudonocardiaceae</taxon>
        <taxon>Lentzea</taxon>
    </lineage>
</organism>
<sequence length="117" mass="12773">MTAVPPFRLLDPALRTAETLLAQGVFAAVVTALPDERLAARELESALRGLRLSEVDGRWRAELDDVVDTAAAGLVALVVTDGWRRVKRCEVCAAAFVDRTNGCSRRRCREHVRNGSA</sequence>